<dbReference type="InterPro" id="IPR008250">
    <property type="entry name" value="ATPase_P-typ_transduc_dom_A_sf"/>
</dbReference>
<organism evidence="10 11">
    <name type="scientific">Oryza sativa subsp. indica</name>
    <name type="common">Rice</name>
    <dbReference type="NCBI Taxonomy" id="39946"/>
    <lineage>
        <taxon>Eukaryota</taxon>
        <taxon>Viridiplantae</taxon>
        <taxon>Streptophyta</taxon>
        <taxon>Embryophyta</taxon>
        <taxon>Tracheophyta</taxon>
        <taxon>Spermatophyta</taxon>
        <taxon>Magnoliopsida</taxon>
        <taxon>Liliopsida</taxon>
        <taxon>Poales</taxon>
        <taxon>Poaceae</taxon>
        <taxon>BOP clade</taxon>
        <taxon>Oryzoideae</taxon>
        <taxon>Oryzeae</taxon>
        <taxon>Oryzinae</taxon>
        <taxon>Oryza</taxon>
        <taxon>Oryza sativa</taxon>
    </lineage>
</organism>
<dbReference type="InterPro" id="IPR001757">
    <property type="entry name" value="P_typ_ATPase"/>
</dbReference>
<feature type="transmembrane region" description="Helical" evidence="7">
    <location>
        <begin position="1310"/>
        <end position="1334"/>
    </location>
</feature>
<evidence type="ECO:0000259" key="8">
    <source>
        <dbReference type="Pfam" id="PF00122"/>
    </source>
</evidence>
<evidence type="ECO:0000256" key="2">
    <source>
        <dbReference type="ARBA" id="ARBA00022692"/>
    </source>
</evidence>
<reference evidence="10 11" key="1">
    <citation type="journal article" date="2005" name="PLoS Biol.">
        <title>The genomes of Oryza sativa: a history of duplications.</title>
        <authorList>
            <person name="Yu J."/>
            <person name="Wang J."/>
            <person name="Lin W."/>
            <person name="Li S."/>
            <person name="Li H."/>
            <person name="Zhou J."/>
            <person name="Ni P."/>
            <person name="Dong W."/>
            <person name="Hu S."/>
            <person name="Zeng C."/>
            <person name="Zhang J."/>
            <person name="Zhang Y."/>
            <person name="Li R."/>
            <person name="Xu Z."/>
            <person name="Li S."/>
            <person name="Li X."/>
            <person name="Zheng H."/>
            <person name="Cong L."/>
            <person name="Lin L."/>
            <person name="Yin J."/>
            <person name="Geng J."/>
            <person name="Li G."/>
            <person name="Shi J."/>
            <person name="Liu J."/>
            <person name="Lv H."/>
            <person name="Li J."/>
            <person name="Wang J."/>
            <person name="Deng Y."/>
            <person name="Ran L."/>
            <person name="Shi X."/>
            <person name="Wang X."/>
            <person name="Wu Q."/>
            <person name="Li C."/>
            <person name="Ren X."/>
            <person name="Wang J."/>
            <person name="Wang X."/>
            <person name="Li D."/>
            <person name="Liu D."/>
            <person name="Zhang X."/>
            <person name="Ji Z."/>
            <person name="Zhao W."/>
            <person name="Sun Y."/>
            <person name="Zhang Z."/>
            <person name="Bao J."/>
            <person name="Han Y."/>
            <person name="Dong L."/>
            <person name="Ji J."/>
            <person name="Chen P."/>
            <person name="Wu S."/>
            <person name="Liu J."/>
            <person name="Xiao Y."/>
            <person name="Bu D."/>
            <person name="Tan J."/>
            <person name="Yang L."/>
            <person name="Ye C."/>
            <person name="Zhang J."/>
            <person name="Xu J."/>
            <person name="Zhou Y."/>
            <person name="Yu Y."/>
            <person name="Zhang B."/>
            <person name="Zhuang S."/>
            <person name="Wei H."/>
            <person name="Liu B."/>
            <person name="Lei M."/>
            <person name="Yu H."/>
            <person name="Li Y."/>
            <person name="Xu H."/>
            <person name="Wei S."/>
            <person name="He X."/>
            <person name="Fang L."/>
            <person name="Zhang Z."/>
            <person name="Zhang Y."/>
            <person name="Huang X."/>
            <person name="Su Z."/>
            <person name="Tong W."/>
            <person name="Li J."/>
            <person name="Tong Z."/>
            <person name="Li S."/>
            <person name="Ye J."/>
            <person name="Wang L."/>
            <person name="Fang L."/>
            <person name="Lei T."/>
            <person name="Chen C."/>
            <person name="Chen H."/>
            <person name="Xu Z."/>
            <person name="Li H."/>
            <person name="Huang H."/>
            <person name="Zhang F."/>
            <person name="Xu H."/>
            <person name="Li N."/>
            <person name="Zhao C."/>
            <person name="Li S."/>
            <person name="Dong L."/>
            <person name="Huang Y."/>
            <person name="Li L."/>
            <person name="Xi Y."/>
            <person name="Qi Q."/>
            <person name="Li W."/>
            <person name="Zhang B."/>
            <person name="Hu W."/>
            <person name="Zhang Y."/>
            <person name="Tian X."/>
            <person name="Jiao Y."/>
            <person name="Liang X."/>
            <person name="Jin J."/>
            <person name="Gao L."/>
            <person name="Zheng W."/>
            <person name="Hao B."/>
            <person name="Liu S."/>
            <person name="Wang W."/>
            <person name="Yuan L."/>
            <person name="Cao M."/>
            <person name="McDermott J."/>
            <person name="Samudrala R."/>
            <person name="Wang J."/>
            <person name="Wong G.K."/>
            <person name="Yang H."/>
        </authorList>
    </citation>
    <scope>NUCLEOTIDE SEQUENCE [LARGE SCALE GENOMIC DNA]</scope>
    <source>
        <strain evidence="11">cv. 93-11</strain>
    </source>
</reference>
<feature type="transmembrane region" description="Helical" evidence="7">
    <location>
        <begin position="801"/>
        <end position="827"/>
    </location>
</feature>
<keyword evidence="2 7" id="KW-0812">Transmembrane</keyword>
<feature type="domain" description="P-type ATPase A" evidence="8">
    <location>
        <begin position="695"/>
        <end position="778"/>
    </location>
</feature>
<sequence>MPREPAAAAAAEDVVARLGTDEATGLTGEEAARRLKLYGPNLVADHPLADGRLLATLKCILLLWGWDHSFTEYIKYEIGWESWEHLIFPWSKEMVLANRAKAPLEAKAFAQRAKVLRDGIWKHEDAANLVPGHIIYLKCGDIVPANACVLNMAQIDTKTIRHERHLRKGVMATGTFCFCLVLVGITSEALVKLFFHQSIGTLHSGHFMPLIGLIPMSMPAVLYLALALGSRRLSKLGVASRGTFALEDLASMDAMLFNMTGTLTCNKPYFDKDKIEVLTEGIDKDHAVLLAAQASKAHNELYKEPIDAAILGLMDDPEQVQVGINVIEHRSRMFVAMTLMYMTTYIDENGSKCPVLKGDPALMLRDCSCSKEVKEHIRKRIDKLGLDGYQCIAVGRVVNSRLDIISLLPFIDDLRSDSAESVDNLTDMGLSVIVLTESPMTVTKHVCGRLGKLGLNVLHANFMRGLVSSKNELFLNINGISDLFVEYNRHVISNLRTYFARRCAMVGYEFLDADSIRESDIGITVADATDSTKSEADIVLTEHALLSVYSAVQTSREICQIMKGCMVYAVSSTVHAFSVRLILLLWRLELPCFPMLVIAACNYCTSTAMLFERAKSSQSPDSLKAKNIIAIGAAFGSYVALSTVVFFIITTRTDFISVWLKYNEFEDKMPHLGEILLEVLANRAKAPLEAKAFVRRTKVLRDGIWKHEDAANLVPGDIIYLKCGDIVPANACVLNMAQIDTKTIRHERHVSYVMGSLIYYGWAVSCGEGTAVVTATGNCIPTSTLKLYPRRFSRPGQLRKGVMATGTFCFCLVLVGITSEVLVKLFFHQSIGTLHSGHFMPLIGLIPMSMPAVLYLALALGSRRLSKLGVASRGTFALEDLASMDAMLFNMTGTLTCNKPYFDKDKIEVLTDGIDKDHAVLLAARASKAHNELYKEPIDAAILGLMDDPEQVRVGINVIEHRSRMFVAMTLMYMTTYIDGNGSKCSVLKGDPALMLRDCSCSNEVKEHIRKRIDTLGLDGHQCIAVGRIVNSRLDIISLLPFIDDLRGDSAEAVVNLTDMSLSVIVLTESPMTITKHVCGRLGKLGLNVLHADSMREMVSSKNELFLNINGISDLFVEYHRYVISNLRTYLGRRSAMVGYEFSDPDSIRESDIGIAVADATDSTQSESDIVLTEHALLCVSSAVQTSREICQIMKGCMVYAVSSTVHAFTVRLILLLWRLELPCFPMLVIAACNYCTSTAMLFERAKSSQSPDSLKAKKIIVTGAAFGSYVALSTVVFFIFTTRTDFISVATVIAVYGVANSPLPKGIGWGWAGFIWLYNFVLLLSLMLICYLCNLAKFNISGITCRRLFTSWTQWMEKCRRVLNRGQMWMVMLIFPAISGLILVWSICAYHAMKVQQQ</sequence>
<gene>
    <name evidence="10" type="ORF">OsI_36140</name>
</gene>
<dbReference type="SUPFAM" id="SSF81653">
    <property type="entry name" value="Calcium ATPase, transduction domain A"/>
    <property type="match status" value="2"/>
</dbReference>
<dbReference type="Gramene" id="BGIOSGA035278-TA">
    <property type="protein sequence ID" value="BGIOSGA035278-PA"/>
    <property type="gene ID" value="BGIOSGA035278"/>
</dbReference>
<dbReference type="SUPFAM" id="SSF56784">
    <property type="entry name" value="HAD-like"/>
    <property type="match status" value="2"/>
</dbReference>
<dbReference type="Pfam" id="PF00690">
    <property type="entry name" value="Cation_ATPase_N"/>
    <property type="match status" value="1"/>
</dbReference>
<evidence type="ECO:0000256" key="3">
    <source>
        <dbReference type="ARBA" id="ARBA00022741"/>
    </source>
</evidence>
<dbReference type="InterPro" id="IPR059000">
    <property type="entry name" value="ATPase_P-type_domA"/>
</dbReference>
<evidence type="ECO:0000256" key="4">
    <source>
        <dbReference type="ARBA" id="ARBA00022840"/>
    </source>
</evidence>
<evidence type="ECO:0000256" key="7">
    <source>
        <dbReference type="SAM" id="Phobius"/>
    </source>
</evidence>
<name>B8BKJ8_ORYSI</name>
<dbReference type="Gene3D" id="1.20.1110.10">
    <property type="entry name" value="Calcium-transporting ATPase, transmembrane domain"/>
    <property type="match status" value="2"/>
</dbReference>
<keyword evidence="3" id="KW-0547">Nucleotide-binding</keyword>
<dbReference type="SUPFAM" id="SSF81660">
    <property type="entry name" value="Metal cation-transporting ATPase, ATP-binding domain N"/>
    <property type="match status" value="2"/>
</dbReference>
<dbReference type="Gene3D" id="3.40.50.1000">
    <property type="entry name" value="HAD superfamily/HAD-like"/>
    <property type="match status" value="2"/>
</dbReference>
<keyword evidence="6 7" id="KW-0472">Membrane</keyword>
<dbReference type="OMA" id="CTIAIGM"/>
<evidence type="ECO:0000256" key="5">
    <source>
        <dbReference type="ARBA" id="ARBA00022989"/>
    </source>
</evidence>
<feature type="transmembrane region" description="Helical" evidence="7">
    <location>
        <begin position="1197"/>
        <end position="1218"/>
    </location>
</feature>
<dbReference type="PRINTS" id="PR00119">
    <property type="entry name" value="CATATPASE"/>
</dbReference>
<feature type="domain" description="Cation-transporting P-type ATPase N-terminal" evidence="9">
    <location>
        <begin position="10"/>
        <end position="46"/>
    </location>
</feature>
<evidence type="ECO:0000256" key="6">
    <source>
        <dbReference type="ARBA" id="ARBA00023136"/>
    </source>
</evidence>
<dbReference type="EMBL" id="CM000136">
    <property type="protein sequence ID" value="EEC68184.1"/>
    <property type="molecule type" value="Genomic_DNA"/>
</dbReference>
<evidence type="ECO:0000313" key="11">
    <source>
        <dbReference type="Proteomes" id="UP000007015"/>
    </source>
</evidence>
<evidence type="ECO:0000256" key="1">
    <source>
        <dbReference type="ARBA" id="ARBA00004141"/>
    </source>
</evidence>
<evidence type="ECO:0000313" key="10">
    <source>
        <dbReference type="EMBL" id="EEC68184.1"/>
    </source>
</evidence>
<feature type="transmembrane region" description="Helical" evidence="7">
    <location>
        <begin position="1369"/>
        <end position="1394"/>
    </location>
</feature>
<keyword evidence="11" id="KW-1185">Reference proteome</keyword>
<dbReference type="InterPro" id="IPR036412">
    <property type="entry name" value="HAD-like_sf"/>
</dbReference>
<feature type="transmembrane region" description="Helical" evidence="7">
    <location>
        <begin position="565"/>
        <end position="587"/>
    </location>
</feature>
<feature type="domain" description="P-type ATPase A" evidence="8">
    <location>
        <begin position="110"/>
        <end position="155"/>
    </location>
</feature>
<dbReference type="GO" id="GO:0005524">
    <property type="term" value="F:ATP binding"/>
    <property type="evidence" value="ECO:0007669"/>
    <property type="project" value="UniProtKB-KW"/>
</dbReference>
<protein>
    <submittedName>
        <fullName evidence="10">Uncharacterized protein</fullName>
    </submittedName>
</protein>
<dbReference type="HOGENOM" id="CLU_254446_0_0_1"/>
<dbReference type="Pfam" id="PF00122">
    <property type="entry name" value="E1-E2_ATPase"/>
    <property type="match status" value="2"/>
</dbReference>
<accession>B8BKJ8</accession>
<keyword evidence="4" id="KW-0067">ATP-binding</keyword>
<dbReference type="InterPro" id="IPR023214">
    <property type="entry name" value="HAD_sf"/>
</dbReference>
<feature type="transmembrane region" description="Helical" evidence="7">
    <location>
        <begin position="1260"/>
        <end position="1280"/>
    </location>
</feature>
<dbReference type="InterPro" id="IPR023299">
    <property type="entry name" value="ATPase_P-typ_cyto_dom_N"/>
</dbReference>
<dbReference type="PRINTS" id="PR00120">
    <property type="entry name" value="HATPASE"/>
</dbReference>
<keyword evidence="5 7" id="KW-1133">Transmembrane helix</keyword>
<comment type="subcellular location">
    <subcellularLocation>
        <location evidence="1">Membrane</location>
        <topology evidence="1">Multi-pass membrane protein</topology>
    </subcellularLocation>
</comment>
<dbReference type="SUPFAM" id="SSF81665">
    <property type="entry name" value="Calcium ATPase, transmembrane domain M"/>
    <property type="match status" value="2"/>
</dbReference>
<proteinExistence type="predicted"/>
<dbReference type="Gene3D" id="3.40.1110.10">
    <property type="entry name" value="Calcium-transporting ATPase, cytoplasmic domain N"/>
    <property type="match status" value="2"/>
</dbReference>
<feature type="transmembrane region" description="Helical" evidence="7">
    <location>
        <begin position="839"/>
        <end position="858"/>
    </location>
</feature>
<dbReference type="InterPro" id="IPR004014">
    <property type="entry name" value="ATPase_P-typ_cation-transptr_N"/>
</dbReference>
<dbReference type="STRING" id="39946.B8BKJ8"/>
<dbReference type="PANTHER" id="PTHR42861">
    <property type="entry name" value="CALCIUM-TRANSPORTING ATPASE"/>
    <property type="match status" value="1"/>
</dbReference>
<evidence type="ECO:0000259" key="9">
    <source>
        <dbReference type="Pfam" id="PF00690"/>
    </source>
</evidence>
<dbReference type="Gene3D" id="2.70.150.10">
    <property type="entry name" value="Calcium-transporting ATPase, cytoplasmic transduction domain A"/>
    <property type="match status" value="2"/>
</dbReference>
<feature type="transmembrane region" description="Helical" evidence="7">
    <location>
        <begin position="170"/>
        <end position="195"/>
    </location>
</feature>
<feature type="transmembrane region" description="Helical" evidence="7">
    <location>
        <begin position="1287"/>
        <end position="1304"/>
    </location>
</feature>
<feature type="transmembrane region" description="Helical" evidence="7">
    <location>
        <begin position="627"/>
        <end position="649"/>
    </location>
</feature>
<dbReference type="Proteomes" id="UP000007015">
    <property type="component" value="Chromosome 11"/>
</dbReference>
<dbReference type="InterPro" id="IPR023298">
    <property type="entry name" value="ATPase_P-typ_TM_dom_sf"/>
</dbReference>
<dbReference type="GO" id="GO:0016020">
    <property type="term" value="C:membrane"/>
    <property type="evidence" value="ECO:0007669"/>
    <property type="project" value="UniProtKB-SubCell"/>
</dbReference>
<dbReference type="GO" id="GO:0016887">
    <property type="term" value="F:ATP hydrolysis activity"/>
    <property type="evidence" value="ECO:0007669"/>
    <property type="project" value="InterPro"/>
</dbReference>
<feature type="transmembrane region" description="Helical" evidence="7">
    <location>
        <begin position="207"/>
        <end position="226"/>
    </location>
</feature>